<dbReference type="InterPro" id="IPR041605">
    <property type="entry name" value="Exo_C"/>
</dbReference>
<comment type="caution">
    <text evidence="3">The sequence shown here is derived from an EMBL/GenBank/DDBJ whole genome shotgun (WGS) entry which is preliminary data.</text>
</comment>
<dbReference type="Pfam" id="PF00570">
    <property type="entry name" value="HRDC"/>
    <property type="match status" value="1"/>
</dbReference>
<protein>
    <submittedName>
        <fullName evidence="3">Ribonuclease D</fullName>
    </submittedName>
</protein>
<dbReference type="GO" id="GO:0003676">
    <property type="term" value="F:nucleic acid binding"/>
    <property type="evidence" value="ECO:0007669"/>
    <property type="project" value="InterPro"/>
</dbReference>
<dbReference type="Pfam" id="PF18305">
    <property type="entry name" value="DNA_pol_A_exoN"/>
    <property type="match status" value="1"/>
</dbReference>
<dbReference type="SUPFAM" id="SSF53098">
    <property type="entry name" value="Ribonuclease H-like"/>
    <property type="match status" value="1"/>
</dbReference>
<feature type="region of interest" description="Disordered" evidence="1">
    <location>
        <begin position="1"/>
        <end position="26"/>
    </location>
</feature>
<reference evidence="3 4" key="1">
    <citation type="submission" date="2019-05" db="EMBL/GenBank/DDBJ databases">
        <title>Nakamurella sp. N5BH11, whole genome shotgun sequence.</title>
        <authorList>
            <person name="Tuo L."/>
        </authorList>
    </citation>
    <scope>NUCLEOTIDE SEQUENCE [LARGE SCALE GENOMIC DNA]</scope>
    <source>
        <strain evidence="3 4">N5BH11</strain>
    </source>
</reference>
<dbReference type="GO" id="GO:0008408">
    <property type="term" value="F:3'-5' exonuclease activity"/>
    <property type="evidence" value="ECO:0007669"/>
    <property type="project" value="InterPro"/>
</dbReference>
<dbReference type="RefSeq" id="WP_137449352.1">
    <property type="nucleotide sequence ID" value="NZ_SZZH01000001.1"/>
</dbReference>
<dbReference type="InterPro" id="IPR002562">
    <property type="entry name" value="3'-5'_exonuclease_dom"/>
</dbReference>
<evidence type="ECO:0000313" key="4">
    <source>
        <dbReference type="Proteomes" id="UP000306985"/>
    </source>
</evidence>
<dbReference type="Proteomes" id="UP000306985">
    <property type="component" value="Unassembled WGS sequence"/>
</dbReference>
<evidence type="ECO:0000256" key="1">
    <source>
        <dbReference type="SAM" id="MobiDB-lite"/>
    </source>
</evidence>
<organism evidence="3 4">
    <name type="scientific">Nakamurella flava</name>
    <dbReference type="NCBI Taxonomy" id="2576308"/>
    <lineage>
        <taxon>Bacteria</taxon>
        <taxon>Bacillati</taxon>
        <taxon>Actinomycetota</taxon>
        <taxon>Actinomycetes</taxon>
        <taxon>Nakamurellales</taxon>
        <taxon>Nakamurellaceae</taxon>
        <taxon>Nakamurella</taxon>
    </lineage>
</organism>
<proteinExistence type="predicted"/>
<dbReference type="Pfam" id="PF01612">
    <property type="entry name" value="DNA_pol_A_exo1"/>
    <property type="match status" value="1"/>
</dbReference>
<name>A0A4U6QPA7_9ACTN</name>
<dbReference type="GO" id="GO:0000166">
    <property type="term" value="F:nucleotide binding"/>
    <property type="evidence" value="ECO:0007669"/>
    <property type="project" value="InterPro"/>
</dbReference>
<dbReference type="InterPro" id="IPR002121">
    <property type="entry name" value="HRDC_dom"/>
</dbReference>
<evidence type="ECO:0000259" key="2">
    <source>
        <dbReference type="PROSITE" id="PS50967"/>
    </source>
</evidence>
<feature type="region of interest" description="Disordered" evidence="1">
    <location>
        <begin position="313"/>
        <end position="334"/>
    </location>
</feature>
<dbReference type="SMART" id="SM00474">
    <property type="entry name" value="35EXOc"/>
    <property type="match status" value="1"/>
</dbReference>
<dbReference type="PANTHER" id="PTHR47649:SF1">
    <property type="entry name" value="RIBONUCLEASE D"/>
    <property type="match status" value="1"/>
</dbReference>
<dbReference type="SMART" id="SM00341">
    <property type="entry name" value="HRDC"/>
    <property type="match status" value="1"/>
</dbReference>
<dbReference type="PANTHER" id="PTHR47649">
    <property type="entry name" value="RIBONUCLEASE D"/>
    <property type="match status" value="1"/>
</dbReference>
<feature type="domain" description="HRDC" evidence="2">
    <location>
        <begin position="235"/>
        <end position="315"/>
    </location>
</feature>
<dbReference type="AlphaFoldDB" id="A0A4U6QPA7"/>
<dbReference type="InterPro" id="IPR036397">
    <property type="entry name" value="RNaseH_sf"/>
</dbReference>
<accession>A0A4U6QPA7</accession>
<dbReference type="Gene3D" id="1.10.150.80">
    <property type="entry name" value="HRDC domain"/>
    <property type="match status" value="2"/>
</dbReference>
<dbReference type="EMBL" id="SZZH01000001">
    <property type="protein sequence ID" value="TKV62048.1"/>
    <property type="molecule type" value="Genomic_DNA"/>
</dbReference>
<gene>
    <name evidence="3" type="ORF">FDO65_00690</name>
</gene>
<evidence type="ECO:0000313" key="3">
    <source>
        <dbReference type="EMBL" id="TKV62048.1"/>
    </source>
</evidence>
<dbReference type="InterPro" id="IPR051086">
    <property type="entry name" value="RNase_D-like"/>
</dbReference>
<dbReference type="Gene3D" id="3.30.420.10">
    <property type="entry name" value="Ribonuclease H-like superfamily/Ribonuclease H"/>
    <property type="match status" value="1"/>
</dbReference>
<dbReference type="GO" id="GO:0006139">
    <property type="term" value="P:nucleobase-containing compound metabolic process"/>
    <property type="evidence" value="ECO:0007669"/>
    <property type="project" value="InterPro"/>
</dbReference>
<dbReference type="InterPro" id="IPR010997">
    <property type="entry name" value="HRDC-like_sf"/>
</dbReference>
<dbReference type="InterPro" id="IPR044876">
    <property type="entry name" value="HRDC_dom_sf"/>
</dbReference>
<dbReference type="InterPro" id="IPR012337">
    <property type="entry name" value="RNaseH-like_sf"/>
</dbReference>
<keyword evidence="4" id="KW-1185">Reference proteome</keyword>
<dbReference type="SUPFAM" id="SSF47819">
    <property type="entry name" value="HRDC-like"/>
    <property type="match status" value="1"/>
</dbReference>
<sequence length="418" mass="45508">MAAGPDDLDARTDQAPAPVPLLSPRDPYAGPVVDPLELTAWAERFAGGSADPVAIDAERASGFRYSARAYLVQLRRADVGTVLLDPVPLGDLTVLDEPLARSEWVLHAANQDLPCLADAGIRPRRLFDTELAGRLAGLPRVGLGPLVENVLGLHLRKGHGAADWSSRPLPYEWLTYAALDVEVLVELRDAMEKTLREQGKWEWAAQEFQALVDAPPPVPRAEPWRRTSGMHRMSDRRSLAVVRELWTTRDGLARRRDLAPHRVLPDTAIIAAASARPTTIEALVALPVFSGRVQRRHADLWLAAVDRALRLPDRDLPPVRSPGEGPPPPAKWSARDPRAAARLQHARAALAELSERVATPVENLVSPDTVRRVLWSPPEDGTAESIGAALAERGARPWQVDLVTPLVRAALDAGAPDS</sequence>
<dbReference type="CDD" id="cd06142">
    <property type="entry name" value="RNaseD_exo"/>
    <property type="match status" value="1"/>
</dbReference>
<dbReference type="PROSITE" id="PS50967">
    <property type="entry name" value="HRDC"/>
    <property type="match status" value="1"/>
</dbReference>
<dbReference type="OrthoDB" id="144122at2"/>